<evidence type="ECO:0000313" key="2">
    <source>
        <dbReference type="Proteomes" id="UP001237642"/>
    </source>
</evidence>
<dbReference type="Proteomes" id="UP001237642">
    <property type="component" value="Unassembled WGS sequence"/>
</dbReference>
<dbReference type="Pfam" id="PF04720">
    <property type="entry name" value="PDDEXK_6"/>
    <property type="match status" value="1"/>
</dbReference>
<dbReference type="AlphaFoldDB" id="A0AAD8N0D7"/>
<name>A0AAD8N0D7_9APIA</name>
<reference evidence="1" key="2">
    <citation type="submission" date="2023-05" db="EMBL/GenBank/DDBJ databases">
        <authorList>
            <person name="Schelkunov M.I."/>
        </authorList>
    </citation>
    <scope>NUCLEOTIDE SEQUENCE</scope>
    <source>
        <strain evidence="1">Hsosn_3</strain>
        <tissue evidence="1">Leaf</tissue>
    </source>
</reference>
<dbReference type="PANTHER" id="PTHR31579">
    <property type="entry name" value="OS03G0796600 PROTEIN"/>
    <property type="match status" value="1"/>
</dbReference>
<keyword evidence="2" id="KW-1185">Reference proteome</keyword>
<comment type="caution">
    <text evidence="1">The sequence shown here is derived from an EMBL/GenBank/DDBJ whole genome shotgun (WGS) entry which is preliminary data.</text>
</comment>
<dbReference type="NCBIfam" id="TIGR01615">
    <property type="entry name" value="A_thal_3542"/>
    <property type="match status" value="1"/>
</dbReference>
<dbReference type="InterPro" id="IPR006502">
    <property type="entry name" value="PDDEXK-like"/>
</dbReference>
<sequence length="219" mass="25514">MSNFDDDEEDERFLHLLQEYFLESPPFLLVASSPPPHHHNPASVSLQKVLEEKSDCETKILEKVLLYMNEKGHHENIKEFVVLRLKMDNYEASLCKTSWISTTFGTPKVYEYTGEYEYIDIMMIKDNDVETPKRVIIDLDFKSQFEVVRPTESYRELIDALPCIFVGGEEKLKKIISLLCTEAKQSLKKRGLHVPPWRKLGYMQSKWLSEKCSKNSVCS</sequence>
<proteinExistence type="predicted"/>
<dbReference type="PANTHER" id="PTHR31579:SF34">
    <property type="entry name" value="T14N5.3 PROTEIN"/>
    <property type="match status" value="1"/>
</dbReference>
<gene>
    <name evidence="1" type="ORF">POM88_010980</name>
</gene>
<organism evidence="1 2">
    <name type="scientific">Heracleum sosnowskyi</name>
    <dbReference type="NCBI Taxonomy" id="360622"/>
    <lineage>
        <taxon>Eukaryota</taxon>
        <taxon>Viridiplantae</taxon>
        <taxon>Streptophyta</taxon>
        <taxon>Embryophyta</taxon>
        <taxon>Tracheophyta</taxon>
        <taxon>Spermatophyta</taxon>
        <taxon>Magnoliopsida</taxon>
        <taxon>eudicotyledons</taxon>
        <taxon>Gunneridae</taxon>
        <taxon>Pentapetalae</taxon>
        <taxon>asterids</taxon>
        <taxon>campanulids</taxon>
        <taxon>Apiales</taxon>
        <taxon>Apiaceae</taxon>
        <taxon>Apioideae</taxon>
        <taxon>apioid superclade</taxon>
        <taxon>Tordylieae</taxon>
        <taxon>Tordyliinae</taxon>
        <taxon>Heracleum</taxon>
    </lineage>
</organism>
<protein>
    <submittedName>
        <fullName evidence="1">Aldehyde dehydrogenase family</fullName>
    </submittedName>
</protein>
<reference evidence="1" key="1">
    <citation type="submission" date="2023-02" db="EMBL/GenBank/DDBJ databases">
        <title>Genome of toxic invasive species Heracleum sosnowskyi carries increased number of genes despite the absence of recent whole-genome duplications.</title>
        <authorList>
            <person name="Schelkunov M."/>
            <person name="Shtratnikova V."/>
            <person name="Makarenko M."/>
            <person name="Klepikova A."/>
            <person name="Omelchenko D."/>
            <person name="Novikova G."/>
            <person name="Obukhova E."/>
            <person name="Bogdanov V."/>
            <person name="Penin A."/>
            <person name="Logacheva M."/>
        </authorList>
    </citation>
    <scope>NUCLEOTIDE SEQUENCE</scope>
    <source>
        <strain evidence="1">Hsosn_3</strain>
        <tissue evidence="1">Leaf</tissue>
    </source>
</reference>
<evidence type="ECO:0000313" key="1">
    <source>
        <dbReference type="EMBL" id="KAK1391924.1"/>
    </source>
</evidence>
<accession>A0AAD8N0D7</accession>
<dbReference type="EMBL" id="JAUIZM010000003">
    <property type="protein sequence ID" value="KAK1391924.1"/>
    <property type="molecule type" value="Genomic_DNA"/>
</dbReference>